<keyword evidence="15" id="KW-1185">Reference proteome</keyword>
<dbReference type="EMBL" id="CP001941">
    <property type="protein sequence ID" value="ADD08922.1"/>
    <property type="molecule type" value="Genomic_DNA"/>
</dbReference>
<evidence type="ECO:0000256" key="6">
    <source>
        <dbReference type="ARBA" id="ARBA00022847"/>
    </source>
</evidence>
<evidence type="ECO:0000256" key="9">
    <source>
        <dbReference type="ARBA" id="ARBA00023065"/>
    </source>
</evidence>
<keyword evidence="7" id="KW-1133">Transmembrane helix</keyword>
<keyword evidence="9" id="KW-0406">Ion transport</keyword>
<evidence type="ECO:0000256" key="11">
    <source>
        <dbReference type="ARBA" id="ARBA00023201"/>
    </source>
</evidence>
<evidence type="ECO:0000256" key="8">
    <source>
        <dbReference type="ARBA" id="ARBA00023053"/>
    </source>
</evidence>
<dbReference type="InterPro" id="IPR038377">
    <property type="entry name" value="Na/Glc_symporter_sf"/>
</dbReference>
<protein>
    <submittedName>
        <fullName evidence="14">SSS sodium solute transporter superfamily</fullName>
    </submittedName>
</protein>
<evidence type="ECO:0000256" key="1">
    <source>
        <dbReference type="ARBA" id="ARBA00004651"/>
    </source>
</evidence>
<comment type="catalytic activity">
    <reaction evidence="12">
        <text>L-proline(in) + Na(+)(in) = L-proline(out) + Na(+)(out)</text>
        <dbReference type="Rhea" id="RHEA:28967"/>
        <dbReference type="ChEBI" id="CHEBI:29101"/>
        <dbReference type="ChEBI" id="CHEBI:60039"/>
    </reaction>
</comment>
<dbReference type="RefSeq" id="WP_008085742.1">
    <property type="nucleotide sequence ID" value="NC_013926.1"/>
</dbReference>
<keyword evidence="8" id="KW-0915">Sodium</keyword>
<dbReference type="PROSITE" id="PS50283">
    <property type="entry name" value="NA_SOLUT_SYMP_3"/>
    <property type="match status" value="1"/>
</dbReference>
<evidence type="ECO:0000256" key="3">
    <source>
        <dbReference type="ARBA" id="ARBA00022448"/>
    </source>
</evidence>
<dbReference type="HOGENOM" id="CLU_018808_15_2_2"/>
<organism evidence="14 15">
    <name type="scientific">Aciduliprofundum boonei (strain DSM 19572 / T469)</name>
    <dbReference type="NCBI Taxonomy" id="439481"/>
    <lineage>
        <taxon>Archaea</taxon>
        <taxon>Methanobacteriati</taxon>
        <taxon>Thermoplasmatota</taxon>
        <taxon>DHVE2 group</taxon>
        <taxon>Candidatus Aciduliprofundum</taxon>
    </lineage>
</organism>
<dbReference type="GO" id="GO:0005886">
    <property type="term" value="C:plasma membrane"/>
    <property type="evidence" value="ECO:0007669"/>
    <property type="project" value="UniProtKB-SubCell"/>
</dbReference>
<dbReference type="AlphaFoldDB" id="B5IFJ5"/>
<comment type="subcellular location">
    <subcellularLocation>
        <location evidence="1">Cell membrane</location>
        <topology evidence="1">Multi-pass membrane protein</topology>
    </subcellularLocation>
</comment>
<keyword evidence="6" id="KW-0769">Symport</keyword>
<dbReference type="InterPro" id="IPR018212">
    <property type="entry name" value="Na/solute_symporter_CS"/>
</dbReference>
<dbReference type="Proteomes" id="UP000001400">
    <property type="component" value="Chromosome"/>
</dbReference>
<keyword evidence="4" id="KW-1003">Cell membrane</keyword>
<gene>
    <name evidence="14" type="ordered locus">Aboo_1113</name>
</gene>
<evidence type="ECO:0000256" key="4">
    <source>
        <dbReference type="ARBA" id="ARBA00022475"/>
    </source>
</evidence>
<evidence type="ECO:0000256" key="2">
    <source>
        <dbReference type="ARBA" id="ARBA00006434"/>
    </source>
</evidence>
<dbReference type="PANTHER" id="PTHR48086:SF3">
    <property type="entry name" value="SODIUM_PROLINE SYMPORTER"/>
    <property type="match status" value="1"/>
</dbReference>
<dbReference type="InterPro" id="IPR011851">
    <property type="entry name" value="Na/Pro_symporter"/>
</dbReference>
<dbReference type="InterPro" id="IPR001734">
    <property type="entry name" value="Na/solute_symporter"/>
</dbReference>
<dbReference type="STRING" id="439481.Aboo_1113"/>
<dbReference type="GO" id="GO:0015824">
    <property type="term" value="P:proline transport"/>
    <property type="evidence" value="ECO:0007669"/>
    <property type="project" value="InterPro"/>
</dbReference>
<evidence type="ECO:0000256" key="10">
    <source>
        <dbReference type="ARBA" id="ARBA00023136"/>
    </source>
</evidence>
<keyword evidence="11" id="KW-0739">Sodium transport</keyword>
<dbReference type="OrthoDB" id="9779at2157"/>
<name>B5IFJ5_ACIB4</name>
<sequence>MSWGILVGFIIYLFILAFIGWWSNKYTKNESQYYIGGRHVHILAASLSDKASDFSGWLMLGYPGSAFKAGVGAIWAAIGCLGGTLLNWTMMAVRLRIYAGKLKAITIPDFLEARVKDHTKLIRFISGLIILVFMTAYVAAQFAAGGKTFAEAFSVSYEWGAVITFVILVAYVVVGGFFAVVWTDVFQALLMLTVLIVVPFLIVGEVGGFANAINLIGQADPTKLSPFGGAVGLAAVVFAIGYASWVVGYIGQPHIQTRFMAAKHPKELRRPGIFISIIWTILVLWGAFFGGFLGIALVQKGSLTVSDPEQIIPALIVHFTPPLVAGILISGIISAVMSTADSQLLVAASAVGRDYIHKIFNYEPTQKQMVNIGRLVVFILGLIALWFALRPNPLVYGMVATAWGGLGVGFGPPLILSLWWKRITKEGIIVGMLYGLISEVYMESTIGWAFTSGPLKGVPIFFVNFFITLFVIIIVSLVTKPPEDVVKRHLSLYKKVAVENTAEKTVAETRAKSQVEHVAEHVLLNALIP</sequence>
<evidence type="ECO:0000256" key="13">
    <source>
        <dbReference type="RuleBase" id="RU362091"/>
    </source>
</evidence>
<dbReference type="CDD" id="cd11475">
    <property type="entry name" value="SLC5sbd_PutP"/>
    <property type="match status" value="1"/>
</dbReference>
<dbReference type="GO" id="GO:0005298">
    <property type="term" value="F:proline:sodium symporter activity"/>
    <property type="evidence" value="ECO:0007669"/>
    <property type="project" value="InterPro"/>
</dbReference>
<dbReference type="InterPro" id="IPR050277">
    <property type="entry name" value="Sodium:Solute_Symporter"/>
</dbReference>
<evidence type="ECO:0000313" key="15">
    <source>
        <dbReference type="Proteomes" id="UP000001400"/>
    </source>
</evidence>
<proteinExistence type="inferred from homology"/>
<reference evidence="14" key="1">
    <citation type="submission" date="2010-02" db="EMBL/GenBank/DDBJ databases">
        <title>Complete sequence of Aciduliprofundum boonei T469.</title>
        <authorList>
            <consortium name="US DOE Joint Genome Institute"/>
            <person name="Lucas S."/>
            <person name="Copeland A."/>
            <person name="Lapidus A."/>
            <person name="Cheng J.-F."/>
            <person name="Bruce D."/>
            <person name="Goodwin L."/>
            <person name="Pitluck S."/>
            <person name="Saunders E."/>
            <person name="Detter J.C."/>
            <person name="Han C."/>
            <person name="Tapia R."/>
            <person name="Land M."/>
            <person name="Hauser L."/>
            <person name="Kyrpides N."/>
            <person name="Mikhailova N."/>
            <person name="Flores G."/>
            <person name="Reysenbach A.-L."/>
            <person name="Woyke T."/>
        </authorList>
    </citation>
    <scope>NUCLEOTIDE SEQUENCE</scope>
    <source>
        <strain evidence="14">T469</strain>
    </source>
</reference>
<dbReference type="eggNOG" id="arCOG01316">
    <property type="taxonomic scope" value="Archaea"/>
</dbReference>
<dbReference type="GeneID" id="8828073"/>
<comment type="similarity">
    <text evidence="2 13">Belongs to the sodium:solute symporter (SSF) (TC 2.A.21) family.</text>
</comment>
<dbReference type="Pfam" id="PF00474">
    <property type="entry name" value="SSF"/>
    <property type="match status" value="1"/>
</dbReference>
<keyword evidence="5" id="KW-0812">Transmembrane</keyword>
<evidence type="ECO:0000313" key="14">
    <source>
        <dbReference type="EMBL" id="ADD08922.1"/>
    </source>
</evidence>
<dbReference type="PROSITE" id="PS00456">
    <property type="entry name" value="NA_SOLUT_SYMP_1"/>
    <property type="match status" value="1"/>
</dbReference>
<evidence type="ECO:0000256" key="12">
    <source>
        <dbReference type="ARBA" id="ARBA00033708"/>
    </source>
</evidence>
<accession>B5IFJ5</accession>
<dbReference type="Gene3D" id="1.20.1730.10">
    <property type="entry name" value="Sodium/glucose cotransporter"/>
    <property type="match status" value="1"/>
</dbReference>
<dbReference type="KEGG" id="abi:Aboo_1113"/>
<evidence type="ECO:0000256" key="7">
    <source>
        <dbReference type="ARBA" id="ARBA00022989"/>
    </source>
</evidence>
<evidence type="ECO:0000256" key="5">
    <source>
        <dbReference type="ARBA" id="ARBA00022692"/>
    </source>
</evidence>
<dbReference type="PANTHER" id="PTHR48086">
    <property type="entry name" value="SODIUM/PROLINE SYMPORTER-RELATED"/>
    <property type="match status" value="1"/>
</dbReference>
<dbReference type="NCBIfam" id="TIGR00813">
    <property type="entry name" value="sss"/>
    <property type="match status" value="1"/>
</dbReference>
<dbReference type="GO" id="GO:0031402">
    <property type="term" value="F:sodium ion binding"/>
    <property type="evidence" value="ECO:0007669"/>
    <property type="project" value="InterPro"/>
</dbReference>
<keyword evidence="10" id="KW-0472">Membrane</keyword>
<keyword evidence="3" id="KW-0813">Transport</keyword>